<feature type="coiled-coil region" evidence="1">
    <location>
        <begin position="79"/>
        <end position="159"/>
    </location>
</feature>
<evidence type="ECO:0000313" key="3">
    <source>
        <dbReference type="Proteomes" id="UP000243106"/>
    </source>
</evidence>
<keyword evidence="3" id="KW-1185">Reference proteome</keyword>
<dbReference type="AlphaFoldDB" id="A0A1I5ZGX5"/>
<gene>
    <name evidence="2" type="ORF">SAMN05421853_11015</name>
</gene>
<evidence type="ECO:0000313" key="2">
    <source>
        <dbReference type="EMBL" id="SFQ55695.1"/>
    </source>
</evidence>
<dbReference type="RefSeq" id="WP_139218703.1">
    <property type="nucleotide sequence ID" value="NZ_FOXV01000010.1"/>
</dbReference>
<sequence length="311" mass="34398">MPELLSTERPSANFSQWPRVAQDRYAMISEAAREAYAMVSAASDRRSDGYRALERAQAEVTRLENAEAPAPKRFQHPGVNTQLERLADAQRELERTQKASNELSDRAERAERRYNEIRTLQDRLAKFIANEPGIPVIAKAKAVRHVEAAQTLVDDLRAEIHHVMSAPIPLKEVEETLRDYVAELAEVGRPDLTGTVSGGLIPRWSGVPSAQAWSQSNDPSQGAAKIMPVAIAAWLDPDGLLARLLDEAREIADDDVAIDKATRAKRITKLEAELIAAHRAEAETIIAKSDDFAFRDKTPPEAILGVQLTDE</sequence>
<dbReference type="EMBL" id="FOXV01000010">
    <property type="protein sequence ID" value="SFQ55695.1"/>
    <property type="molecule type" value="Genomic_DNA"/>
</dbReference>
<protein>
    <submittedName>
        <fullName evidence="2">Uncharacterized protein</fullName>
    </submittedName>
</protein>
<name>A0A1I5ZGX5_9RHOB</name>
<dbReference type="STRING" id="93684.SAMN05421853_11015"/>
<keyword evidence="1" id="KW-0175">Coiled coil</keyword>
<accession>A0A1I5ZGX5</accession>
<proteinExistence type="predicted"/>
<dbReference type="Proteomes" id="UP000243106">
    <property type="component" value="Unassembled WGS sequence"/>
</dbReference>
<reference evidence="3" key="1">
    <citation type="submission" date="2016-10" db="EMBL/GenBank/DDBJ databases">
        <authorList>
            <person name="Varghese N."/>
            <person name="Submissions S."/>
        </authorList>
    </citation>
    <scope>NUCLEOTIDE SEQUENCE [LARGE SCALE GENOMIC DNA]</scope>
    <source>
        <strain evidence="3">JCM 10271</strain>
    </source>
</reference>
<organism evidence="2 3">
    <name type="scientific">Roseivivax halotolerans</name>
    <dbReference type="NCBI Taxonomy" id="93684"/>
    <lineage>
        <taxon>Bacteria</taxon>
        <taxon>Pseudomonadati</taxon>
        <taxon>Pseudomonadota</taxon>
        <taxon>Alphaproteobacteria</taxon>
        <taxon>Rhodobacterales</taxon>
        <taxon>Roseobacteraceae</taxon>
        <taxon>Roseivivax</taxon>
    </lineage>
</organism>
<evidence type="ECO:0000256" key="1">
    <source>
        <dbReference type="SAM" id="Coils"/>
    </source>
</evidence>